<dbReference type="Proteomes" id="UP000184112">
    <property type="component" value="Unassembled WGS sequence"/>
</dbReference>
<feature type="signal peptide" evidence="1">
    <location>
        <begin position="1"/>
        <end position="23"/>
    </location>
</feature>
<dbReference type="NCBIfam" id="NF038353">
    <property type="entry name" value="FxLYD_dom"/>
    <property type="match status" value="1"/>
</dbReference>
<keyword evidence="1" id="KW-0732">Signal</keyword>
<dbReference type="EMBL" id="FQWH01000002">
    <property type="protein sequence ID" value="SHG36475.1"/>
    <property type="molecule type" value="Genomic_DNA"/>
</dbReference>
<evidence type="ECO:0000313" key="3">
    <source>
        <dbReference type="Proteomes" id="UP000184112"/>
    </source>
</evidence>
<reference evidence="2 3" key="1">
    <citation type="submission" date="2016-11" db="EMBL/GenBank/DDBJ databases">
        <authorList>
            <person name="Jaros S."/>
            <person name="Januszkiewicz K."/>
            <person name="Wedrychowicz H."/>
        </authorList>
    </citation>
    <scope>NUCLEOTIDE SEQUENCE [LARGE SCALE GENOMIC DNA]</scope>
    <source>
        <strain evidence="2 3">DSM 6792</strain>
    </source>
</reference>
<accession>A0A1M5J7Z8</accession>
<organism evidence="2 3">
    <name type="scientific">Flavobacterium johnsoniae</name>
    <name type="common">Cytophaga johnsonae</name>
    <dbReference type="NCBI Taxonomy" id="986"/>
    <lineage>
        <taxon>Bacteria</taxon>
        <taxon>Pseudomonadati</taxon>
        <taxon>Bacteroidota</taxon>
        <taxon>Flavobacteriia</taxon>
        <taxon>Flavobacteriales</taxon>
        <taxon>Flavobacteriaceae</taxon>
        <taxon>Flavobacterium</taxon>
    </lineage>
</organism>
<dbReference type="InterPro" id="IPR047676">
    <property type="entry name" value="FxLYD_dom"/>
</dbReference>
<dbReference type="RefSeq" id="WP_073408646.1">
    <property type="nucleotide sequence ID" value="NZ_FQWH01000002.1"/>
</dbReference>
<gene>
    <name evidence="2" type="ORF">SAMN05444388_102413</name>
</gene>
<evidence type="ECO:0000256" key="1">
    <source>
        <dbReference type="SAM" id="SignalP"/>
    </source>
</evidence>
<sequence length="136" mass="14731">MKRKVQHLFSALTLAGFIFIAFGSGDDKKSNSINSSTAISTTENSKPDVEILKQSANYEPALSSYTIHCRVKNNTNELITYLDLKATFYDKKGNIVGTGIGNAANFAAGAEKTVDAIGLDIQNCENYEVEIGNVMN</sequence>
<evidence type="ECO:0000313" key="2">
    <source>
        <dbReference type="EMBL" id="SHG36475.1"/>
    </source>
</evidence>
<dbReference type="AlphaFoldDB" id="A0A1M5J7Z8"/>
<proteinExistence type="predicted"/>
<protein>
    <submittedName>
        <fullName evidence="2">Uncharacterized protein</fullName>
    </submittedName>
</protein>
<name>A0A1M5J7Z8_FLAJO</name>
<feature type="chain" id="PRO_5012160607" evidence="1">
    <location>
        <begin position="24"/>
        <end position="136"/>
    </location>
</feature>